<dbReference type="NCBIfam" id="TIGR01509">
    <property type="entry name" value="HAD-SF-IA-v3"/>
    <property type="match status" value="1"/>
</dbReference>
<dbReference type="GO" id="GO:0008967">
    <property type="term" value="F:phosphoglycolate phosphatase activity"/>
    <property type="evidence" value="ECO:0007669"/>
    <property type="project" value="TreeGrafter"/>
</dbReference>
<organism evidence="2">
    <name type="scientific">uncultured bacterium 16</name>
    <dbReference type="NCBI Taxonomy" id="1748268"/>
    <lineage>
        <taxon>Bacteria</taxon>
        <taxon>environmental samples</taxon>
    </lineage>
</organism>
<dbReference type="NCBIfam" id="NF011564">
    <property type="entry name" value="PRK14988.1"/>
    <property type="match status" value="1"/>
</dbReference>
<dbReference type="PANTHER" id="PTHR43434">
    <property type="entry name" value="PHOSPHOGLYCOLATE PHOSPHATASE"/>
    <property type="match status" value="1"/>
</dbReference>
<dbReference type="Gene3D" id="3.40.50.1000">
    <property type="entry name" value="HAD superfamily/HAD-like"/>
    <property type="match status" value="1"/>
</dbReference>
<dbReference type="InterPro" id="IPR006439">
    <property type="entry name" value="HAD-SF_hydro_IA"/>
</dbReference>
<evidence type="ECO:0000256" key="1">
    <source>
        <dbReference type="SAM" id="MobiDB-lite"/>
    </source>
</evidence>
<dbReference type="PANTHER" id="PTHR43434:SF3">
    <property type="entry name" value="GMP_IMP NUCLEOTIDASE YRFG"/>
    <property type="match status" value="1"/>
</dbReference>
<dbReference type="EMBL" id="KT944263">
    <property type="protein sequence ID" value="ALV86438.1"/>
    <property type="molecule type" value="Genomic_DNA"/>
</dbReference>
<dbReference type="SFLD" id="SFLDS00003">
    <property type="entry name" value="Haloacid_Dehalogenase"/>
    <property type="match status" value="1"/>
</dbReference>
<dbReference type="AlphaFoldDB" id="A0A0U3SYX6"/>
<dbReference type="GO" id="GO:0006281">
    <property type="term" value="P:DNA repair"/>
    <property type="evidence" value="ECO:0007669"/>
    <property type="project" value="TreeGrafter"/>
</dbReference>
<evidence type="ECO:0008006" key="3">
    <source>
        <dbReference type="Google" id="ProtNLM"/>
    </source>
</evidence>
<dbReference type="Pfam" id="PF00702">
    <property type="entry name" value="Hydrolase"/>
    <property type="match status" value="1"/>
</dbReference>
<evidence type="ECO:0000313" key="2">
    <source>
        <dbReference type="EMBL" id="ALV86438.1"/>
    </source>
</evidence>
<dbReference type="CDD" id="cd01427">
    <property type="entry name" value="HAD_like"/>
    <property type="match status" value="1"/>
</dbReference>
<reference evidence="2" key="1">
    <citation type="submission" date="2015-10" db="EMBL/GenBank/DDBJ databases">
        <title>Biosynthesis of SCL-MCL polyhydroxyalkanoates by metagenomic clones in Pseudomonas putida.</title>
        <authorList>
            <person name="Cheng J."/>
            <person name="Charles T.C."/>
        </authorList>
    </citation>
    <scope>NUCLEOTIDE SEQUENCE</scope>
</reference>
<dbReference type="InterPro" id="IPR050155">
    <property type="entry name" value="HAD-like_hydrolase_sf"/>
</dbReference>
<dbReference type="InterPro" id="IPR023214">
    <property type="entry name" value="HAD_sf"/>
</dbReference>
<dbReference type="SFLD" id="SFLDG01129">
    <property type="entry name" value="C1.5:_HAD__Beta-PGM__Phosphata"/>
    <property type="match status" value="1"/>
</dbReference>
<feature type="compositionally biased region" description="Basic residues" evidence="1">
    <location>
        <begin position="1"/>
        <end position="16"/>
    </location>
</feature>
<dbReference type="SUPFAM" id="SSF56784">
    <property type="entry name" value="HAD-like"/>
    <property type="match status" value="1"/>
</dbReference>
<dbReference type="PRINTS" id="PR00413">
    <property type="entry name" value="HADHALOGNASE"/>
</dbReference>
<sequence length="254" mass="29058">MERKRRKANPYHRRHEIHPTAAIERGAERRPPMSLSPPDWSRVDVVLLDMDGTILDLAFDNYVWRTAVPTRYAAARGITLDEARRELEPRFMAVAHTLPWYDLDYWTALTGVNVAALHTEYRDRIRILDGSVAFLDAVRASGRPLWLATNAHTDSWKPKLEQTGLRHYFEHIVSSDAVGAPKEDTRFWQALREQHAFDPARALFADDSLPVLNSARAFGIRQIVAMHHPDTAQPPKTFTDFYSVARLNELLPLG</sequence>
<dbReference type="GO" id="GO:0005829">
    <property type="term" value="C:cytosol"/>
    <property type="evidence" value="ECO:0007669"/>
    <property type="project" value="TreeGrafter"/>
</dbReference>
<feature type="region of interest" description="Disordered" evidence="1">
    <location>
        <begin position="1"/>
        <end position="35"/>
    </location>
</feature>
<accession>A0A0U3SYX6</accession>
<name>A0A0U3SYX6_9BACT</name>
<protein>
    <recommendedName>
        <fullName evidence="3">Haloacid dehalogenase</fullName>
    </recommendedName>
</protein>
<dbReference type="InterPro" id="IPR036412">
    <property type="entry name" value="HAD-like_sf"/>
</dbReference>
<proteinExistence type="predicted"/>